<reference evidence="1 2" key="1">
    <citation type="journal article" date="2009" name="Environ. Microbiol.">
        <title>Genome sequence of Desulfobacterium autotrophicum HRM2, a marine sulfate reducer oxidizing organic carbon completely to carbon dioxide.</title>
        <authorList>
            <person name="Strittmatter A.W."/>
            <person name="Liesegang H."/>
            <person name="Rabus R."/>
            <person name="Decker I."/>
            <person name="Amann J."/>
            <person name="Andres S."/>
            <person name="Henne A."/>
            <person name="Fricke W.F."/>
            <person name="Martinez-Arias R."/>
            <person name="Bartels D."/>
            <person name="Goesmann A."/>
            <person name="Krause L."/>
            <person name="Puehler A."/>
            <person name="Klenk H.P."/>
            <person name="Richter M."/>
            <person name="Schuler M."/>
            <person name="Gloeckner F.O."/>
            <person name="Meyerdierks A."/>
            <person name="Gottschalk G."/>
            <person name="Amann R."/>
        </authorList>
    </citation>
    <scope>NUCLEOTIDE SEQUENCE [LARGE SCALE GENOMIC DNA]</scope>
    <source>
        <strain evidence="2">ATCC 43914 / DSM 3382 / HRM2</strain>
    </source>
</reference>
<evidence type="ECO:0000313" key="2">
    <source>
        <dbReference type="Proteomes" id="UP000000442"/>
    </source>
</evidence>
<sequence>MFDLPFTTMGGKEKALFFCIDTALFFIYQIKGIFVCPCHKPEPKELVLLSQILMTEHANRGNQTDKRYAPRQYLDKFHSVELFITDLPYSYQFKLRDRSEAGLCVLVQENSEIMNHLHLGDVLEIKYCPRDKSDPAVKLSTRIRHITKTPKGNSNRHYYVGLMIVDSPPC</sequence>
<evidence type="ECO:0008006" key="3">
    <source>
        <dbReference type="Google" id="ProtNLM"/>
    </source>
</evidence>
<dbReference type="HOGENOM" id="CLU_1568181_0_0_7"/>
<dbReference type="EMBL" id="CP001087">
    <property type="protein sequence ID" value="ACN13587.1"/>
    <property type="molecule type" value="Genomic_DNA"/>
</dbReference>
<gene>
    <name evidence="1" type="ordered locus">HRM2_04730</name>
</gene>
<accession>C0QHM9</accession>
<name>C0QHM9_DESAH</name>
<organism evidence="1 2">
    <name type="scientific">Desulforapulum autotrophicum (strain ATCC 43914 / DSM 3382 / VKM B-1955 / HRM2)</name>
    <name type="common">Desulfobacterium autotrophicum</name>
    <dbReference type="NCBI Taxonomy" id="177437"/>
    <lineage>
        <taxon>Bacteria</taxon>
        <taxon>Pseudomonadati</taxon>
        <taxon>Thermodesulfobacteriota</taxon>
        <taxon>Desulfobacteria</taxon>
        <taxon>Desulfobacterales</taxon>
        <taxon>Desulfobacteraceae</taxon>
        <taxon>Desulforapulum</taxon>
    </lineage>
</organism>
<dbReference type="Proteomes" id="UP000000442">
    <property type="component" value="Chromosome"/>
</dbReference>
<evidence type="ECO:0000313" key="1">
    <source>
        <dbReference type="EMBL" id="ACN13587.1"/>
    </source>
</evidence>
<dbReference type="AlphaFoldDB" id="C0QHM9"/>
<protein>
    <recommendedName>
        <fullName evidence="3">PilZ domain-containing protein</fullName>
    </recommendedName>
</protein>
<dbReference type="KEGG" id="dat:HRM2_04730"/>
<dbReference type="STRING" id="177437.HRM2_04730"/>
<keyword evidence="2" id="KW-1185">Reference proteome</keyword>
<proteinExistence type="predicted"/>